<dbReference type="OrthoDB" id="2507294at2759"/>
<organism evidence="2 3">
    <name type="scientific">Austropuccinia psidii MF-1</name>
    <dbReference type="NCBI Taxonomy" id="1389203"/>
    <lineage>
        <taxon>Eukaryota</taxon>
        <taxon>Fungi</taxon>
        <taxon>Dikarya</taxon>
        <taxon>Basidiomycota</taxon>
        <taxon>Pucciniomycotina</taxon>
        <taxon>Pucciniomycetes</taxon>
        <taxon>Pucciniales</taxon>
        <taxon>Sphaerophragmiaceae</taxon>
        <taxon>Austropuccinia</taxon>
    </lineage>
</organism>
<comment type="caution">
    <text evidence="2">The sequence shown here is derived from an EMBL/GenBank/DDBJ whole genome shotgun (WGS) entry which is preliminary data.</text>
</comment>
<protein>
    <submittedName>
        <fullName evidence="2">Uncharacterized protein</fullName>
    </submittedName>
</protein>
<accession>A0A9Q3EAE6</accession>
<sequence>MWRIPRIYHKKPMNRICSKEEYMNSLEDIVTGTKIGTTRKKLDIKSPNKPLIIKDKQKEPFKPSNPDEKKKLHECGSIGHLANNCLKKAKIIEILKTGNHNDREE</sequence>
<evidence type="ECO:0000256" key="1">
    <source>
        <dbReference type="SAM" id="MobiDB-lite"/>
    </source>
</evidence>
<name>A0A9Q3EAE6_9BASI</name>
<reference evidence="2" key="1">
    <citation type="submission" date="2021-03" db="EMBL/GenBank/DDBJ databases">
        <title>Draft genome sequence of rust myrtle Austropuccinia psidii MF-1, a brazilian biotype.</title>
        <authorList>
            <person name="Quecine M.C."/>
            <person name="Pachon D.M.R."/>
            <person name="Bonatelli M.L."/>
            <person name="Correr F.H."/>
            <person name="Franceschini L.M."/>
            <person name="Leite T.F."/>
            <person name="Margarido G.R.A."/>
            <person name="Almeida C.A."/>
            <person name="Ferrarezi J.A."/>
            <person name="Labate C.A."/>
        </authorList>
    </citation>
    <scope>NUCLEOTIDE SEQUENCE</scope>
    <source>
        <strain evidence="2">MF-1</strain>
    </source>
</reference>
<evidence type="ECO:0000313" key="2">
    <source>
        <dbReference type="EMBL" id="MBW0517639.1"/>
    </source>
</evidence>
<feature type="region of interest" description="Disordered" evidence="1">
    <location>
        <begin position="46"/>
        <end position="72"/>
    </location>
</feature>
<dbReference type="AlphaFoldDB" id="A0A9Q3EAE6"/>
<evidence type="ECO:0000313" key="3">
    <source>
        <dbReference type="Proteomes" id="UP000765509"/>
    </source>
</evidence>
<dbReference type="EMBL" id="AVOT02026070">
    <property type="protein sequence ID" value="MBW0517639.1"/>
    <property type="molecule type" value="Genomic_DNA"/>
</dbReference>
<proteinExistence type="predicted"/>
<keyword evidence="3" id="KW-1185">Reference proteome</keyword>
<gene>
    <name evidence="2" type="ORF">O181_057354</name>
</gene>
<dbReference type="Proteomes" id="UP000765509">
    <property type="component" value="Unassembled WGS sequence"/>
</dbReference>